<comment type="caution">
    <text evidence="2">The sequence shown here is derived from an EMBL/GenBank/DDBJ whole genome shotgun (WGS) entry which is preliminary data.</text>
</comment>
<keyword evidence="3" id="KW-1185">Reference proteome</keyword>
<dbReference type="RefSeq" id="WP_272091394.1">
    <property type="nucleotide sequence ID" value="NZ_JAQNDL010000004.1"/>
</dbReference>
<keyword evidence="1" id="KW-0472">Membrane</keyword>
<evidence type="ECO:0000313" key="3">
    <source>
        <dbReference type="Proteomes" id="UP001221686"/>
    </source>
</evidence>
<evidence type="ECO:0000313" key="2">
    <source>
        <dbReference type="EMBL" id="MDC0722856.1"/>
    </source>
</evidence>
<sequence length="415" mass="44791">MVAAWGRLDRYLLLNRPHLWTMRFHGTVALGLLATAAALVIAAMVPVAVDSVPSLRPFFLSLLALSTIGSLYWTWLQFRVLRHVSVRGRDGGGLTFVLNLVCLVAILLPPLAATSLLRARVVERVPQAQYQADMRSFNEGVNALRAFDRPRQTYRCSPRDEERMFGKDFCAGPMPSPATLVPAEFVALERDGDEFNRIDCDECGAVNTRLEAFTAVVARYGESRAGANLSNLQVAHGLGAIETYPSRSHLFSVWFMAVIAATGLTIARTCSLRLLLESAAALGAVWVALTFLSSAYAAHSGLSSLLTVAVCAGALPVAVLGLLTRPTGLQLRLLVAACLLAPAATLIAGMAIATSRDLFDHTDVVESMNYFATPWSSHGDGFFFGMIGLTTLVAIAALAMFRPVAQRMAAIPRRR</sequence>
<feature type="transmembrane region" description="Helical" evidence="1">
    <location>
        <begin position="96"/>
        <end position="117"/>
    </location>
</feature>
<gene>
    <name evidence="2" type="ORF">POL25_38555</name>
</gene>
<name>A0ABT5EAH0_9BACT</name>
<dbReference type="Proteomes" id="UP001221686">
    <property type="component" value="Unassembled WGS sequence"/>
</dbReference>
<proteinExistence type="predicted"/>
<feature type="transmembrane region" description="Helical" evidence="1">
    <location>
        <begin position="331"/>
        <end position="353"/>
    </location>
</feature>
<feature type="transmembrane region" description="Helical" evidence="1">
    <location>
        <begin position="304"/>
        <end position="324"/>
    </location>
</feature>
<accession>A0ABT5EAH0</accession>
<keyword evidence="1" id="KW-1133">Transmembrane helix</keyword>
<evidence type="ECO:0000256" key="1">
    <source>
        <dbReference type="SAM" id="Phobius"/>
    </source>
</evidence>
<dbReference type="EMBL" id="JAQNDL010000004">
    <property type="protein sequence ID" value="MDC0722856.1"/>
    <property type="molecule type" value="Genomic_DNA"/>
</dbReference>
<evidence type="ECO:0008006" key="4">
    <source>
        <dbReference type="Google" id="ProtNLM"/>
    </source>
</evidence>
<feature type="transmembrane region" description="Helical" evidence="1">
    <location>
        <begin position="382"/>
        <end position="405"/>
    </location>
</feature>
<reference evidence="2 3" key="1">
    <citation type="submission" date="2022-11" db="EMBL/GenBank/DDBJ databases">
        <title>Minimal conservation of predation-associated metabolite biosynthetic gene clusters underscores biosynthetic potential of Myxococcota including descriptions for ten novel species: Archangium lansinium sp. nov., Myxococcus landrumus sp. nov., Nannocystis bai.</title>
        <authorList>
            <person name="Ahearne A."/>
            <person name="Stevens C."/>
            <person name="Dowd S."/>
        </authorList>
    </citation>
    <scope>NUCLEOTIDE SEQUENCE [LARGE SCALE GENOMIC DNA]</scope>
    <source>
        <strain evidence="2 3">BB15-2</strain>
    </source>
</reference>
<protein>
    <recommendedName>
        <fullName evidence="4">DUF805 domain-containing protein</fullName>
    </recommendedName>
</protein>
<feature type="transmembrane region" description="Helical" evidence="1">
    <location>
        <begin position="55"/>
        <end position="75"/>
    </location>
</feature>
<organism evidence="2 3">
    <name type="scientific">Nannocystis bainbridge</name>
    <dbReference type="NCBI Taxonomy" id="2995303"/>
    <lineage>
        <taxon>Bacteria</taxon>
        <taxon>Pseudomonadati</taxon>
        <taxon>Myxococcota</taxon>
        <taxon>Polyangia</taxon>
        <taxon>Nannocystales</taxon>
        <taxon>Nannocystaceae</taxon>
        <taxon>Nannocystis</taxon>
    </lineage>
</organism>
<feature type="transmembrane region" description="Helical" evidence="1">
    <location>
        <begin position="28"/>
        <end position="49"/>
    </location>
</feature>
<keyword evidence="1" id="KW-0812">Transmembrane</keyword>
<feature type="transmembrane region" description="Helical" evidence="1">
    <location>
        <begin position="279"/>
        <end position="298"/>
    </location>
</feature>
<feature type="transmembrane region" description="Helical" evidence="1">
    <location>
        <begin position="249"/>
        <end position="267"/>
    </location>
</feature>